<protein>
    <submittedName>
        <fullName evidence="1">Uncharacterized protein</fullName>
    </submittedName>
</protein>
<dbReference type="EMBL" id="CM047746">
    <property type="protein sequence ID" value="KAJ0020634.1"/>
    <property type="molecule type" value="Genomic_DNA"/>
</dbReference>
<evidence type="ECO:0000313" key="2">
    <source>
        <dbReference type="Proteomes" id="UP001163603"/>
    </source>
</evidence>
<keyword evidence="2" id="KW-1185">Reference proteome</keyword>
<comment type="caution">
    <text evidence="1">The sequence shown here is derived from an EMBL/GenBank/DDBJ whole genome shotgun (WGS) entry which is preliminary data.</text>
</comment>
<sequence>MEGDDHDHGCFSFGTVSAHSPSLVSLAAFSAIPSPSPRRLSSHFTRPSRPVSEVRKLAWVSLEGRLVNAEEASSAKAIKGGLGREEAAAWEMFTPIHRFLIVAVIGVAVAESKKNRVISQLKKSVELRDQVLLSMQQKLDSLCERLYYAKDQKETEANMSLKGKEESAFGETFEDDKINFVECGCWLCDQHHHLFNGLMGNSAVKDSSGHENEMMQYKVTPVNEVEPEERRMSDLSDWASSITSSAEVQTNNFTMEQDISNLRMECEEKDATIRELTAFLQSSNTNGSKRISELEDIIRRRNMIITRLRKDMVVLEQKVVQLTRLQRPSTSSASNSRQFPVMADNLLYDMDSTTSPSSSDSDSPPVNRPEVPVPKVLGTPILKGDSASTSKQKSAPPKFSSLSVKPTELHTISHPSSPLTEVKPTEFHTISHPSSPLTELSTNQNSNTLSSSRQKQPSARGDFKKTRRRPQTASKDAAPQRRWI</sequence>
<proteinExistence type="predicted"/>
<dbReference type="Proteomes" id="UP001163603">
    <property type="component" value="Chromosome 11"/>
</dbReference>
<evidence type="ECO:0000313" key="1">
    <source>
        <dbReference type="EMBL" id="KAJ0020634.1"/>
    </source>
</evidence>
<accession>A0ACC0XMX4</accession>
<gene>
    <name evidence="1" type="ORF">Pint_31174</name>
</gene>
<organism evidence="1 2">
    <name type="scientific">Pistacia integerrima</name>
    <dbReference type="NCBI Taxonomy" id="434235"/>
    <lineage>
        <taxon>Eukaryota</taxon>
        <taxon>Viridiplantae</taxon>
        <taxon>Streptophyta</taxon>
        <taxon>Embryophyta</taxon>
        <taxon>Tracheophyta</taxon>
        <taxon>Spermatophyta</taxon>
        <taxon>Magnoliopsida</taxon>
        <taxon>eudicotyledons</taxon>
        <taxon>Gunneridae</taxon>
        <taxon>Pentapetalae</taxon>
        <taxon>rosids</taxon>
        <taxon>malvids</taxon>
        <taxon>Sapindales</taxon>
        <taxon>Anacardiaceae</taxon>
        <taxon>Pistacia</taxon>
    </lineage>
</organism>
<reference evidence="2" key="1">
    <citation type="journal article" date="2023" name="G3 (Bethesda)">
        <title>Genome assembly and association tests identify interacting loci associated with vigor, precocity, and sex in interspecific pistachio rootstocks.</title>
        <authorList>
            <person name="Palmer W."/>
            <person name="Jacygrad E."/>
            <person name="Sagayaradj S."/>
            <person name="Cavanaugh K."/>
            <person name="Han R."/>
            <person name="Bertier L."/>
            <person name="Beede B."/>
            <person name="Kafkas S."/>
            <person name="Golino D."/>
            <person name="Preece J."/>
            <person name="Michelmore R."/>
        </authorList>
    </citation>
    <scope>NUCLEOTIDE SEQUENCE [LARGE SCALE GENOMIC DNA]</scope>
</reference>
<name>A0ACC0XMX4_9ROSI</name>